<keyword evidence="2" id="KW-0804">Transcription</keyword>
<evidence type="ECO:0000259" key="3">
    <source>
        <dbReference type="Pfam" id="PF13490"/>
    </source>
</evidence>
<dbReference type="OrthoDB" id="3267840at2"/>
<dbReference type="EMBL" id="WBJY01000001">
    <property type="protein sequence ID" value="KAB1649858.1"/>
    <property type="molecule type" value="Genomic_DNA"/>
</dbReference>
<keyword evidence="5" id="KW-1185">Reference proteome</keyword>
<reference evidence="4 5" key="1">
    <citation type="submission" date="2019-09" db="EMBL/GenBank/DDBJ databases">
        <title>Phylogeny of genus Pseudoclavibacter and closely related genus.</title>
        <authorList>
            <person name="Li Y."/>
        </authorList>
    </citation>
    <scope>NUCLEOTIDE SEQUENCE [LARGE SCALE GENOMIC DNA]</scope>
    <source>
        <strain evidence="4 5">EGI 60007</strain>
    </source>
</reference>
<evidence type="ECO:0000256" key="1">
    <source>
        <dbReference type="ARBA" id="ARBA00023015"/>
    </source>
</evidence>
<sequence length="87" mass="9581">MSDCGCEKAIEELGEYLHHELCAEDEATVREHLANCPSCREELRVNSALIESVQRACRERAPETLRLQVLAALAASPDRHAPTTPAP</sequence>
<organism evidence="4 5">
    <name type="scientific">Pseudoclavibacter endophyticus</name>
    <dbReference type="NCBI Taxonomy" id="1778590"/>
    <lineage>
        <taxon>Bacteria</taxon>
        <taxon>Bacillati</taxon>
        <taxon>Actinomycetota</taxon>
        <taxon>Actinomycetes</taxon>
        <taxon>Micrococcales</taxon>
        <taxon>Microbacteriaceae</taxon>
        <taxon>Pseudoclavibacter</taxon>
    </lineage>
</organism>
<gene>
    <name evidence="4" type="ORF">F8O04_06415</name>
</gene>
<dbReference type="Pfam" id="PF13490">
    <property type="entry name" value="zf-HC2"/>
    <property type="match status" value="1"/>
</dbReference>
<keyword evidence="1" id="KW-0805">Transcription regulation</keyword>
<dbReference type="RefSeq" id="WP_158028443.1">
    <property type="nucleotide sequence ID" value="NZ_BMHG01000001.1"/>
</dbReference>
<evidence type="ECO:0000313" key="4">
    <source>
        <dbReference type="EMBL" id="KAB1649858.1"/>
    </source>
</evidence>
<comment type="caution">
    <text evidence="4">The sequence shown here is derived from an EMBL/GenBank/DDBJ whole genome shotgun (WGS) entry which is preliminary data.</text>
</comment>
<dbReference type="InterPro" id="IPR027383">
    <property type="entry name" value="Znf_put"/>
</dbReference>
<dbReference type="Gene3D" id="1.10.10.1320">
    <property type="entry name" value="Anti-sigma factor, zinc-finger domain"/>
    <property type="match status" value="1"/>
</dbReference>
<proteinExistence type="predicted"/>
<evidence type="ECO:0000256" key="2">
    <source>
        <dbReference type="ARBA" id="ARBA00023163"/>
    </source>
</evidence>
<protein>
    <submittedName>
        <fullName evidence="4">Alpha-ketoglutarate decarboxylase</fullName>
    </submittedName>
</protein>
<evidence type="ECO:0000313" key="5">
    <source>
        <dbReference type="Proteomes" id="UP000431744"/>
    </source>
</evidence>
<feature type="domain" description="Putative zinc-finger" evidence="3">
    <location>
        <begin position="6"/>
        <end position="40"/>
    </location>
</feature>
<dbReference type="Proteomes" id="UP000431744">
    <property type="component" value="Unassembled WGS sequence"/>
</dbReference>
<accession>A0A6H9WP24</accession>
<dbReference type="InterPro" id="IPR041916">
    <property type="entry name" value="Anti_sigma_zinc_sf"/>
</dbReference>
<dbReference type="AlphaFoldDB" id="A0A6H9WP24"/>
<name>A0A6H9WP24_9MICO</name>